<dbReference type="InterPro" id="IPR056816">
    <property type="entry name" value="ACR2/9/10_N"/>
</dbReference>
<evidence type="ECO:0000313" key="3">
    <source>
        <dbReference type="Proteomes" id="UP001374535"/>
    </source>
</evidence>
<evidence type="ECO:0000313" key="2">
    <source>
        <dbReference type="EMBL" id="WVZ05712.1"/>
    </source>
</evidence>
<gene>
    <name evidence="2" type="ORF">V8G54_019058</name>
</gene>
<proteinExistence type="predicted"/>
<dbReference type="Proteomes" id="UP001374535">
    <property type="component" value="Chromosome 6"/>
</dbReference>
<organism evidence="2 3">
    <name type="scientific">Vigna mungo</name>
    <name type="common">Black gram</name>
    <name type="synonym">Phaseolus mungo</name>
    <dbReference type="NCBI Taxonomy" id="3915"/>
    <lineage>
        <taxon>Eukaryota</taxon>
        <taxon>Viridiplantae</taxon>
        <taxon>Streptophyta</taxon>
        <taxon>Embryophyta</taxon>
        <taxon>Tracheophyta</taxon>
        <taxon>Spermatophyta</taxon>
        <taxon>Magnoliopsida</taxon>
        <taxon>eudicotyledons</taxon>
        <taxon>Gunneridae</taxon>
        <taxon>Pentapetalae</taxon>
        <taxon>rosids</taxon>
        <taxon>fabids</taxon>
        <taxon>Fabales</taxon>
        <taxon>Fabaceae</taxon>
        <taxon>Papilionoideae</taxon>
        <taxon>50 kb inversion clade</taxon>
        <taxon>NPAAA clade</taxon>
        <taxon>indigoferoid/millettioid clade</taxon>
        <taxon>Phaseoleae</taxon>
        <taxon>Vigna</taxon>
    </lineage>
</organism>
<dbReference type="InterPro" id="IPR045865">
    <property type="entry name" value="ACT-like_dom_sf"/>
</dbReference>
<dbReference type="SUPFAM" id="SSF55021">
    <property type="entry name" value="ACT-like"/>
    <property type="match status" value="1"/>
</dbReference>
<feature type="domain" description="ACT" evidence="1">
    <location>
        <begin position="11"/>
        <end position="54"/>
    </location>
</feature>
<keyword evidence="3" id="KW-1185">Reference proteome</keyword>
<accession>A0AAQ3N9T4</accession>
<dbReference type="EMBL" id="CP144695">
    <property type="protein sequence ID" value="WVZ05712.1"/>
    <property type="molecule type" value="Genomic_DNA"/>
</dbReference>
<dbReference type="AlphaFoldDB" id="A0AAQ3N9T4"/>
<protein>
    <recommendedName>
        <fullName evidence="1">ACT domain-containing protein</fullName>
    </recommendedName>
</protein>
<sequence length="110" mass="11945">MGIPWDDVVVIQQGKDLSEPCIVTVNCPDKAGLGCDLCRIILEFGLRITRAGTSLFSTGFLLSATNLKPLNVLLLCDFSLGNSASSTTLSANNNHLIRTRRSTNTELFQM</sequence>
<evidence type="ECO:0000259" key="1">
    <source>
        <dbReference type="Pfam" id="PF24914"/>
    </source>
</evidence>
<reference evidence="2 3" key="1">
    <citation type="journal article" date="2023" name="Life. Sci Alliance">
        <title>Evolutionary insights into 3D genome organization and epigenetic landscape of Vigna mungo.</title>
        <authorList>
            <person name="Junaid A."/>
            <person name="Singh B."/>
            <person name="Bhatia S."/>
        </authorList>
    </citation>
    <scope>NUCLEOTIDE SEQUENCE [LARGE SCALE GENOMIC DNA]</scope>
    <source>
        <strain evidence="2">Urdbean</strain>
    </source>
</reference>
<name>A0AAQ3N9T4_VIGMU</name>
<dbReference type="Pfam" id="PF24914">
    <property type="entry name" value="ACR10_N"/>
    <property type="match status" value="1"/>
</dbReference>